<dbReference type="InterPro" id="IPR051460">
    <property type="entry name" value="HdrC_iron-sulfur_subunit"/>
</dbReference>
<keyword evidence="5" id="KW-0411">Iron-sulfur</keyword>
<keyword evidence="4" id="KW-0408">Iron</keyword>
<dbReference type="AlphaFoldDB" id="X1JMV0"/>
<evidence type="ECO:0000256" key="5">
    <source>
        <dbReference type="ARBA" id="ARBA00023014"/>
    </source>
</evidence>
<evidence type="ECO:0000256" key="3">
    <source>
        <dbReference type="ARBA" id="ARBA00023002"/>
    </source>
</evidence>
<reference evidence="7" key="1">
    <citation type="journal article" date="2014" name="Front. Microbiol.">
        <title>High frequency of phylogenetically diverse reductive dehalogenase-homologous genes in deep subseafloor sedimentary metagenomes.</title>
        <authorList>
            <person name="Kawai M."/>
            <person name="Futagami T."/>
            <person name="Toyoda A."/>
            <person name="Takaki Y."/>
            <person name="Nishi S."/>
            <person name="Hori S."/>
            <person name="Arai W."/>
            <person name="Tsubouchi T."/>
            <person name="Morono Y."/>
            <person name="Uchiyama I."/>
            <person name="Ito T."/>
            <person name="Fujiyama A."/>
            <person name="Inagaki F."/>
            <person name="Takami H."/>
        </authorList>
    </citation>
    <scope>NUCLEOTIDE SEQUENCE</scope>
    <source>
        <strain evidence="7">Expedition CK06-06</strain>
    </source>
</reference>
<evidence type="ECO:0000256" key="4">
    <source>
        <dbReference type="ARBA" id="ARBA00023004"/>
    </source>
</evidence>
<dbReference type="PANTHER" id="PTHR43255">
    <property type="entry name" value="IRON-SULFUR-BINDING OXIDOREDUCTASE FADF-RELATED-RELATED"/>
    <property type="match status" value="1"/>
</dbReference>
<protein>
    <recommendedName>
        <fullName evidence="6">Cysteine-rich domain-containing protein</fullName>
    </recommendedName>
</protein>
<gene>
    <name evidence="7" type="ORF">S03H2_53068</name>
</gene>
<evidence type="ECO:0000256" key="1">
    <source>
        <dbReference type="ARBA" id="ARBA00022485"/>
    </source>
</evidence>
<feature type="domain" description="Cysteine-rich" evidence="6">
    <location>
        <begin position="133"/>
        <end position="211"/>
    </location>
</feature>
<feature type="non-terminal residue" evidence="7">
    <location>
        <position position="222"/>
    </location>
</feature>
<sequence length="222" mass="25756">MEAKEEEGFELYFSRGRMNVLKSILEGQIPLSRELAEWVYQCSECGNCTEVCHMSQNPYVVLLTSKWIDHVKVWEALRKDLVEAGFAPLDRHNNLIEYMDNDKIKNPYGEEKNKKFDWIEQFPEIKDQGELMFFGGCTMPLRQVDTLRSMMKILKVAGKEIAMTKEEWCCGSIALRIGDEKSLTDIIKHNITEFEKKGTKTLFTACAGCYRTWKKDYPELLG</sequence>
<dbReference type="GO" id="GO:0016491">
    <property type="term" value="F:oxidoreductase activity"/>
    <property type="evidence" value="ECO:0007669"/>
    <property type="project" value="UniProtKB-KW"/>
</dbReference>
<keyword evidence="2" id="KW-0479">Metal-binding</keyword>
<dbReference type="EMBL" id="BARU01033759">
    <property type="protein sequence ID" value="GAH71108.1"/>
    <property type="molecule type" value="Genomic_DNA"/>
</dbReference>
<name>X1JMV0_9ZZZZ</name>
<keyword evidence="1" id="KW-0004">4Fe-4S</keyword>
<dbReference type="InterPro" id="IPR004017">
    <property type="entry name" value="Cys_rich_dom"/>
</dbReference>
<dbReference type="Pfam" id="PF02754">
    <property type="entry name" value="CCG"/>
    <property type="match status" value="1"/>
</dbReference>
<dbReference type="GO" id="GO:0005886">
    <property type="term" value="C:plasma membrane"/>
    <property type="evidence" value="ECO:0007669"/>
    <property type="project" value="TreeGrafter"/>
</dbReference>
<accession>X1JMV0</accession>
<keyword evidence="3" id="KW-0560">Oxidoreductase</keyword>
<evidence type="ECO:0000256" key="2">
    <source>
        <dbReference type="ARBA" id="ARBA00022723"/>
    </source>
</evidence>
<comment type="caution">
    <text evidence="7">The sequence shown here is derived from an EMBL/GenBank/DDBJ whole genome shotgun (WGS) entry which is preliminary data.</text>
</comment>
<dbReference type="GO" id="GO:0051539">
    <property type="term" value="F:4 iron, 4 sulfur cluster binding"/>
    <property type="evidence" value="ECO:0007669"/>
    <property type="project" value="UniProtKB-KW"/>
</dbReference>
<evidence type="ECO:0000313" key="7">
    <source>
        <dbReference type="EMBL" id="GAH71108.1"/>
    </source>
</evidence>
<evidence type="ECO:0000259" key="6">
    <source>
        <dbReference type="Pfam" id="PF02754"/>
    </source>
</evidence>
<dbReference type="GO" id="GO:0046872">
    <property type="term" value="F:metal ion binding"/>
    <property type="evidence" value="ECO:0007669"/>
    <property type="project" value="UniProtKB-KW"/>
</dbReference>
<proteinExistence type="predicted"/>
<organism evidence="7">
    <name type="scientific">marine sediment metagenome</name>
    <dbReference type="NCBI Taxonomy" id="412755"/>
    <lineage>
        <taxon>unclassified sequences</taxon>
        <taxon>metagenomes</taxon>
        <taxon>ecological metagenomes</taxon>
    </lineage>
</organism>
<dbReference type="PANTHER" id="PTHR43255:SF1">
    <property type="entry name" value="IRON-SULFUR-BINDING OXIDOREDUCTASE FADF-RELATED"/>
    <property type="match status" value="1"/>
</dbReference>